<evidence type="ECO:0000256" key="1">
    <source>
        <dbReference type="SAM" id="MobiDB-lite"/>
    </source>
</evidence>
<dbReference type="EMBL" id="CAJVQB010173271">
    <property type="protein sequence ID" value="CAG8857637.1"/>
    <property type="molecule type" value="Genomic_DNA"/>
</dbReference>
<accession>A0ABN7XSC4</accession>
<reference evidence="2 3" key="1">
    <citation type="submission" date="2021-06" db="EMBL/GenBank/DDBJ databases">
        <authorList>
            <person name="Kallberg Y."/>
            <person name="Tangrot J."/>
            <person name="Rosling A."/>
        </authorList>
    </citation>
    <scope>NUCLEOTIDE SEQUENCE [LARGE SCALE GENOMIC DNA]</scope>
    <source>
        <strain evidence="2 3">120-4 pot B 10/14</strain>
    </source>
</reference>
<proteinExistence type="predicted"/>
<feature type="non-terminal residue" evidence="2">
    <location>
        <position position="1"/>
    </location>
</feature>
<gene>
    <name evidence="2" type="ORF">GMARGA_LOCUS46456</name>
</gene>
<feature type="non-terminal residue" evidence="2">
    <location>
        <position position="112"/>
    </location>
</feature>
<protein>
    <submittedName>
        <fullName evidence="2">779_t:CDS:1</fullName>
    </submittedName>
</protein>
<comment type="caution">
    <text evidence="2">The sequence shown here is derived from an EMBL/GenBank/DDBJ whole genome shotgun (WGS) entry which is preliminary data.</text>
</comment>
<dbReference type="Proteomes" id="UP000789901">
    <property type="component" value="Unassembled WGS sequence"/>
</dbReference>
<organism evidence="2 3">
    <name type="scientific">Gigaspora margarita</name>
    <dbReference type="NCBI Taxonomy" id="4874"/>
    <lineage>
        <taxon>Eukaryota</taxon>
        <taxon>Fungi</taxon>
        <taxon>Fungi incertae sedis</taxon>
        <taxon>Mucoromycota</taxon>
        <taxon>Glomeromycotina</taxon>
        <taxon>Glomeromycetes</taxon>
        <taxon>Diversisporales</taxon>
        <taxon>Gigasporaceae</taxon>
        <taxon>Gigaspora</taxon>
    </lineage>
</organism>
<feature type="compositionally biased region" description="Basic and acidic residues" evidence="1">
    <location>
        <begin position="9"/>
        <end position="26"/>
    </location>
</feature>
<feature type="region of interest" description="Disordered" evidence="1">
    <location>
        <begin position="1"/>
        <end position="26"/>
    </location>
</feature>
<keyword evidence="3" id="KW-1185">Reference proteome</keyword>
<evidence type="ECO:0000313" key="2">
    <source>
        <dbReference type="EMBL" id="CAG8857637.1"/>
    </source>
</evidence>
<name>A0ABN7XSC4_GIGMA</name>
<sequence length="112" mass="13445">IQDDIVMVDTKDRKNSQGEKEETKPKMREDIESIVSGISELMLEEVDSSIEKDLHEKKQVREINTNVSEEERKWKKEDSMQESQKRNQLYFTIWDILLEFDARHIRRCLSIF</sequence>
<evidence type="ECO:0000313" key="3">
    <source>
        <dbReference type="Proteomes" id="UP000789901"/>
    </source>
</evidence>